<proteinExistence type="predicted"/>
<dbReference type="PANTHER" id="PTHR43798">
    <property type="entry name" value="MONOACYLGLYCEROL LIPASE"/>
    <property type="match status" value="1"/>
</dbReference>
<dbReference type="Proteomes" id="UP000298424">
    <property type="component" value="Unassembled WGS sequence"/>
</dbReference>
<dbReference type="OrthoDB" id="9796770at2"/>
<dbReference type="PANTHER" id="PTHR43798:SF33">
    <property type="entry name" value="HYDROLASE, PUTATIVE (AFU_ORTHOLOGUE AFUA_2G14860)-RELATED"/>
    <property type="match status" value="1"/>
</dbReference>
<dbReference type="GO" id="GO:0016020">
    <property type="term" value="C:membrane"/>
    <property type="evidence" value="ECO:0007669"/>
    <property type="project" value="TreeGrafter"/>
</dbReference>
<dbReference type="SUPFAM" id="SSF53474">
    <property type="entry name" value="alpha/beta-Hydrolases"/>
    <property type="match status" value="1"/>
</dbReference>
<sequence length="285" mass="30297">MPRYESSDGFALHYDDVPCAGGAFPVILLAGGAARHSSYLGDLAGLSDNHRLIVPHLRGVGLTKAPSSAERGSWWSQADDLEQLRVHLALESVVLVAHSAGTRLAIAYAAQFPHHVAALVLITPPAAYLVDEPTDADTLIAKRRGDSDFDAALLALHAGPQTSDDDAFNAWQQNSAAVGYANWGETERSHAKIGRWSLAAATAYFSVAPPHDLATRLGEMTAPVLVIAGTEDCLVGLAPVRALARLFPSGASATIEECGHYPWVEQPAAFRQVIDTFIDKAVKST</sequence>
<dbReference type="Gene3D" id="3.40.50.1820">
    <property type="entry name" value="alpha/beta hydrolase"/>
    <property type="match status" value="1"/>
</dbReference>
<gene>
    <name evidence="2" type="ORF">E3T27_14495</name>
</gene>
<feature type="domain" description="AB hydrolase-1" evidence="1">
    <location>
        <begin position="25"/>
        <end position="262"/>
    </location>
</feature>
<dbReference type="PRINTS" id="PR00111">
    <property type="entry name" value="ABHYDROLASE"/>
</dbReference>
<evidence type="ECO:0000313" key="2">
    <source>
        <dbReference type="EMBL" id="TFD23986.1"/>
    </source>
</evidence>
<dbReference type="RefSeq" id="WP_134573565.1">
    <property type="nucleotide sequence ID" value="NZ_SOGT01000015.1"/>
</dbReference>
<dbReference type="InterPro" id="IPR050266">
    <property type="entry name" value="AB_hydrolase_sf"/>
</dbReference>
<keyword evidence="2" id="KW-0378">Hydrolase</keyword>
<comment type="caution">
    <text evidence="2">The sequence shown here is derived from an EMBL/GenBank/DDBJ whole genome shotgun (WGS) entry which is preliminary data.</text>
</comment>
<organism evidence="2 3">
    <name type="scientific">Cryobacterium lyxosi</name>
    <dbReference type="NCBI Taxonomy" id="1259228"/>
    <lineage>
        <taxon>Bacteria</taxon>
        <taxon>Bacillati</taxon>
        <taxon>Actinomycetota</taxon>
        <taxon>Actinomycetes</taxon>
        <taxon>Micrococcales</taxon>
        <taxon>Microbacteriaceae</taxon>
        <taxon>Cryobacterium</taxon>
    </lineage>
</organism>
<evidence type="ECO:0000313" key="3">
    <source>
        <dbReference type="Proteomes" id="UP000298424"/>
    </source>
</evidence>
<dbReference type="EMBL" id="SOGT01000015">
    <property type="protein sequence ID" value="TFD23986.1"/>
    <property type="molecule type" value="Genomic_DNA"/>
</dbReference>
<evidence type="ECO:0000259" key="1">
    <source>
        <dbReference type="Pfam" id="PF00561"/>
    </source>
</evidence>
<dbReference type="InterPro" id="IPR000073">
    <property type="entry name" value="AB_hydrolase_1"/>
</dbReference>
<protein>
    <submittedName>
        <fullName evidence="2">Alpha/beta hydrolase</fullName>
    </submittedName>
</protein>
<accession>A0A4R8ZBA9</accession>
<dbReference type="AlphaFoldDB" id="A0A4R8ZBA9"/>
<dbReference type="InterPro" id="IPR029058">
    <property type="entry name" value="AB_hydrolase_fold"/>
</dbReference>
<name>A0A4R8ZBA9_9MICO</name>
<dbReference type="GO" id="GO:0016787">
    <property type="term" value="F:hydrolase activity"/>
    <property type="evidence" value="ECO:0007669"/>
    <property type="project" value="UniProtKB-KW"/>
</dbReference>
<reference evidence="2 3" key="1">
    <citation type="submission" date="2019-03" db="EMBL/GenBank/DDBJ databases">
        <title>Genomics of glacier-inhabiting Cryobacterium strains.</title>
        <authorList>
            <person name="Liu Q."/>
            <person name="Xin Y.-H."/>
        </authorList>
    </citation>
    <scope>NUCLEOTIDE SEQUENCE [LARGE SCALE GENOMIC DNA]</scope>
    <source>
        <strain evidence="2 3">TMT1-1</strain>
    </source>
</reference>
<keyword evidence="3" id="KW-1185">Reference proteome</keyword>
<dbReference type="Pfam" id="PF00561">
    <property type="entry name" value="Abhydrolase_1"/>
    <property type="match status" value="1"/>
</dbReference>